<sequence>MTVTGIATGVPFVALPPSGVDGPAPLVVTWHLMDPPRSEVAMAAALPMNGVPAWRVYFGLPMSGRRALPGGDEEFFGLAAQDAVLNVFGPMTDQAVAEFPAAVADLRRQLSISDAPIGVAGGSAGSMVAYEVIARADVPIAAGAVVSPVSQLAPVIAANARHFDITYTWTDESRAIAEHYDFVRRADEINVPLLIVAGAEDDIAVREPAELAHNGIAQSELVMIPGMGHALADGPGVEAAPQNADAQRVDAEFTRWFKKLVA</sequence>
<accession>A0ABS4TJ65</accession>
<feature type="domain" description="Peptidase S9 prolyl oligopeptidase catalytic" evidence="1">
    <location>
        <begin position="93"/>
        <end position="259"/>
    </location>
</feature>
<name>A0ABS4TJ65_9PSEU</name>
<keyword evidence="3" id="KW-1185">Reference proteome</keyword>
<protein>
    <submittedName>
        <fullName evidence="2">Pimeloyl-ACP methyl ester carboxylesterase</fullName>
    </submittedName>
</protein>
<dbReference type="RefSeq" id="WP_209641806.1">
    <property type="nucleotide sequence ID" value="NZ_JAGINW010000001.1"/>
</dbReference>
<dbReference type="EMBL" id="JAGINW010000001">
    <property type="protein sequence ID" value="MBP2324475.1"/>
    <property type="molecule type" value="Genomic_DNA"/>
</dbReference>
<evidence type="ECO:0000259" key="1">
    <source>
        <dbReference type="Pfam" id="PF00326"/>
    </source>
</evidence>
<gene>
    <name evidence="2" type="ORF">JOF56_004860</name>
</gene>
<dbReference type="Pfam" id="PF00326">
    <property type="entry name" value="Peptidase_S9"/>
    <property type="match status" value="1"/>
</dbReference>
<comment type="caution">
    <text evidence="2">The sequence shown here is derived from an EMBL/GenBank/DDBJ whole genome shotgun (WGS) entry which is preliminary data.</text>
</comment>
<reference evidence="2 3" key="1">
    <citation type="submission" date="2021-03" db="EMBL/GenBank/DDBJ databases">
        <title>Sequencing the genomes of 1000 actinobacteria strains.</title>
        <authorList>
            <person name="Klenk H.-P."/>
        </authorList>
    </citation>
    <scope>NUCLEOTIDE SEQUENCE [LARGE SCALE GENOMIC DNA]</scope>
    <source>
        <strain evidence="2 3">DSM 46670</strain>
    </source>
</reference>
<proteinExistence type="predicted"/>
<dbReference type="SUPFAM" id="SSF53474">
    <property type="entry name" value="alpha/beta-Hydrolases"/>
    <property type="match status" value="1"/>
</dbReference>
<evidence type="ECO:0000313" key="2">
    <source>
        <dbReference type="EMBL" id="MBP2324475.1"/>
    </source>
</evidence>
<dbReference type="Gene3D" id="3.40.50.1820">
    <property type="entry name" value="alpha/beta hydrolase"/>
    <property type="match status" value="1"/>
</dbReference>
<dbReference type="Proteomes" id="UP001519332">
    <property type="component" value="Unassembled WGS sequence"/>
</dbReference>
<dbReference type="InterPro" id="IPR029058">
    <property type="entry name" value="AB_hydrolase_fold"/>
</dbReference>
<evidence type="ECO:0000313" key="3">
    <source>
        <dbReference type="Proteomes" id="UP001519332"/>
    </source>
</evidence>
<organism evidence="2 3">
    <name type="scientific">Kibdelosporangium banguiense</name>
    <dbReference type="NCBI Taxonomy" id="1365924"/>
    <lineage>
        <taxon>Bacteria</taxon>
        <taxon>Bacillati</taxon>
        <taxon>Actinomycetota</taxon>
        <taxon>Actinomycetes</taxon>
        <taxon>Pseudonocardiales</taxon>
        <taxon>Pseudonocardiaceae</taxon>
        <taxon>Kibdelosporangium</taxon>
    </lineage>
</organism>
<dbReference type="InterPro" id="IPR001375">
    <property type="entry name" value="Peptidase_S9_cat"/>
</dbReference>